<evidence type="ECO:0000256" key="3">
    <source>
        <dbReference type="ARBA" id="ARBA00022729"/>
    </source>
</evidence>
<dbReference type="RefSeq" id="WP_183775994.1">
    <property type="nucleotide sequence ID" value="NZ_JACHFW010000015.1"/>
</dbReference>
<dbReference type="PRINTS" id="PR00690">
    <property type="entry name" value="ADHESNFAMILY"/>
</dbReference>
<dbReference type="InterPro" id="IPR006129">
    <property type="entry name" value="AdhesinB"/>
</dbReference>
<name>A0A7W8HCM4_9FIRM</name>
<accession>A0A7W8HCM4</accession>
<feature type="transmembrane region" description="Helical" evidence="5">
    <location>
        <begin position="12"/>
        <end position="31"/>
    </location>
</feature>
<dbReference type="Pfam" id="PF01297">
    <property type="entry name" value="ZnuA"/>
    <property type="match status" value="1"/>
</dbReference>
<dbReference type="GO" id="GO:0030001">
    <property type="term" value="P:metal ion transport"/>
    <property type="evidence" value="ECO:0007669"/>
    <property type="project" value="InterPro"/>
</dbReference>
<dbReference type="AlphaFoldDB" id="A0A7W8HCM4"/>
<dbReference type="PANTHER" id="PTHR42953:SF3">
    <property type="entry name" value="HIGH-AFFINITY ZINC UPTAKE SYSTEM PROTEIN ZNUA"/>
    <property type="match status" value="1"/>
</dbReference>
<comment type="caution">
    <text evidence="6">The sequence shown here is derived from an EMBL/GenBank/DDBJ whole genome shotgun (WGS) entry which is preliminary data.</text>
</comment>
<keyword evidence="5" id="KW-1133">Transmembrane helix</keyword>
<reference evidence="6 7" key="1">
    <citation type="submission" date="2020-08" db="EMBL/GenBank/DDBJ databases">
        <title>Genomic Encyclopedia of Type Strains, Phase IV (KMG-IV): sequencing the most valuable type-strain genomes for metagenomic binning, comparative biology and taxonomic classification.</title>
        <authorList>
            <person name="Goeker M."/>
        </authorList>
    </citation>
    <scope>NUCLEOTIDE SEQUENCE [LARGE SCALE GENOMIC DNA]</scope>
    <source>
        <strain evidence="6 7">DSM 106146</strain>
    </source>
</reference>
<dbReference type="GO" id="GO:0007155">
    <property type="term" value="P:cell adhesion"/>
    <property type="evidence" value="ECO:0007669"/>
    <property type="project" value="InterPro"/>
</dbReference>
<keyword evidence="3" id="KW-0732">Signal</keyword>
<protein>
    <submittedName>
        <fullName evidence="6">Zinc transport system substrate-binding protein</fullName>
    </submittedName>
</protein>
<dbReference type="PRINTS" id="PR00691">
    <property type="entry name" value="ADHESINB"/>
</dbReference>
<evidence type="ECO:0000313" key="7">
    <source>
        <dbReference type="Proteomes" id="UP000543642"/>
    </source>
</evidence>
<comment type="similarity">
    <text evidence="1 4">Belongs to the bacterial solute-binding protein 9 family.</text>
</comment>
<keyword evidence="2 4" id="KW-0813">Transport</keyword>
<evidence type="ECO:0000256" key="4">
    <source>
        <dbReference type="RuleBase" id="RU003512"/>
    </source>
</evidence>
<evidence type="ECO:0000256" key="2">
    <source>
        <dbReference type="ARBA" id="ARBA00022448"/>
    </source>
</evidence>
<dbReference type="Gene3D" id="3.40.50.1980">
    <property type="entry name" value="Nitrogenase molybdenum iron protein domain"/>
    <property type="match status" value="2"/>
</dbReference>
<dbReference type="InterPro" id="IPR006127">
    <property type="entry name" value="ZnuA-like"/>
</dbReference>
<evidence type="ECO:0000256" key="5">
    <source>
        <dbReference type="SAM" id="Phobius"/>
    </source>
</evidence>
<dbReference type="InterPro" id="IPR006128">
    <property type="entry name" value="Lipoprotein_PsaA-like"/>
</dbReference>
<sequence>MKKRTGSLGGRRGISLMFAIVGLCFVIFIAGCHGTAGNGAGDGIEAEDDGAAADDGKLSVICTLFPQYDFARYIGKGQADVTLLLSPGQEAHMYDPTPADMEAISDCDVFIYTGDAMEGWAAQIVDSLDDSVYVLDLSQYVTLREEEEDGHDHEEEHHHHGAYDPHYWLDMTNAAAMAQAIGDVLSNLDEGHSREYAERTGEYVGRLLDLDQAFMDTVHNSPRKDIVFGGRFAYSYFINRYGLEYETVYHTCSAESDPGVTDMIRVIDYIDQHDNSCIFYEELSSGNVAKTIARDANIDTAVFTTGHNVTKDEFDRGITFIDLMNDNLELLKHVLAQ</sequence>
<gene>
    <name evidence="6" type="ORF">HNP82_003011</name>
</gene>
<evidence type="ECO:0000256" key="1">
    <source>
        <dbReference type="ARBA" id="ARBA00011028"/>
    </source>
</evidence>
<dbReference type="InterPro" id="IPR050492">
    <property type="entry name" value="Bact_metal-bind_prot9"/>
</dbReference>
<dbReference type="SUPFAM" id="SSF53807">
    <property type="entry name" value="Helical backbone' metal receptor"/>
    <property type="match status" value="1"/>
</dbReference>
<organism evidence="6 7">
    <name type="scientific">Catenibacillus scindens</name>
    <dbReference type="NCBI Taxonomy" id="673271"/>
    <lineage>
        <taxon>Bacteria</taxon>
        <taxon>Bacillati</taxon>
        <taxon>Bacillota</taxon>
        <taxon>Clostridia</taxon>
        <taxon>Lachnospirales</taxon>
        <taxon>Lachnospiraceae</taxon>
        <taxon>Catenibacillus</taxon>
    </lineage>
</organism>
<dbReference type="PANTHER" id="PTHR42953">
    <property type="entry name" value="HIGH-AFFINITY ZINC UPTAKE SYSTEM PROTEIN ZNUA-RELATED"/>
    <property type="match status" value="1"/>
</dbReference>
<dbReference type="Proteomes" id="UP000543642">
    <property type="component" value="Unassembled WGS sequence"/>
</dbReference>
<proteinExistence type="inferred from homology"/>
<dbReference type="PROSITE" id="PS51257">
    <property type="entry name" value="PROKAR_LIPOPROTEIN"/>
    <property type="match status" value="1"/>
</dbReference>
<keyword evidence="7" id="KW-1185">Reference proteome</keyword>
<dbReference type="EMBL" id="JACHFW010000015">
    <property type="protein sequence ID" value="MBB5265860.1"/>
    <property type="molecule type" value="Genomic_DNA"/>
</dbReference>
<evidence type="ECO:0000313" key="6">
    <source>
        <dbReference type="EMBL" id="MBB5265860.1"/>
    </source>
</evidence>
<dbReference type="GO" id="GO:0046872">
    <property type="term" value="F:metal ion binding"/>
    <property type="evidence" value="ECO:0007669"/>
    <property type="project" value="InterPro"/>
</dbReference>
<keyword evidence="5" id="KW-0472">Membrane</keyword>
<keyword evidence="5" id="KW-0812">Transmembrane</keyword>